<dbReference type="NCBIfam" id="TIGR00095">
    <property type="entry name" value="16S rRNA (guanine(966)-N(2))-methyltransferase RsmD"/>
    <property type="match status" value="1"/>
</dbReference>
<dbReference type="EC" id="2.1.1.171" evidence="4"/>
<dbReference type="RefSeq" id="WP_190351348.1">
    <property type="nucleotide sequence ID" value="NZ_JACJPY010000038.1"/>
</dbReference>
<dbReference type="PANTHER" id="PTHR43542:SF1">
    <property type="entry name" value="METHYLTRANSFERASE"/>
    <property type="match status" value="1"/>
</dbReference>
<evidence type="ECO:0000256" key="2">
    <source>
        <dbReference type="ARBA" id="ARBA00022679"/>
    </source>
</evidence>
<dbReference type="CDD" id="cd02440">
    <property type="entry name" value="AdoMet_MTases"/>
    <property type="match status" value="1"/>
</dbReference>
<dbReference type="Proteomes" id="UP000631421">
    <property type="component" value="Unassembled WGS sequence"/>
</dbReference>
<feature type="region of interest" description="Disordered" evidence="3">
    <location>
        <begin position="1"/>
        <end position="20"/>
    </location>
</feature>
<reference evidence="4" key="2">
    <citation type="submission" date="2020-08" db="EMBL/GenBank/DDBJ databases">
        <authorList>
            <person name="Chen M."/>
            <person name="Teng W."/>
            <person name="Zhao L."/>
            <person name="Hu C."/>
            <person name="Zhou Y."/>
            <person name="Han B."/>
            <person name="Song L."/>
            <person name="Shu W."/>
        </authorList>
    </citation>
    <scope>NUCLEOTIDE SEQUENCE</scope>
    <source>
        <strain evidence="4">FACHB-1277</strain>
    </source>
</reference>
<keyword evidence="1 4" id="KW-0489">Methyltransferase</keyword>
<dbReference type="InterPro" id="IPR029063">
    <property type="entry name" value="SAM-dependent_MTases_sf"/>
</dbReference>
<dbReference type="GO" id="GO:0003676">
    <property type="term" value="F:nucleic acid binding"/>
    <property type="evidence" value="ECO:0007669"/>
    <property type="project" value="InterPro"/>
</dbReference>
<dbReference type="InterPro" id="IPR002052">
    <property type="entry name" value="DNA_methylase_N6_adenine_CS"/>
</dbReference>
<dbReference type="AlphaFoldDB" id="A0A926UVU8"/>
<organism evidence="4 5">
    <name type="scientific">Pseudanabaena cinerea FACHB-1277</name>
    <dbReference type="NCBI Taxonomy" id="2949581"/>
    <lineage>
        <taxon>Bacteria</taxon>
        <taxon>Bacillati</taxon>
        <taxon>Cyanobacteriota</taxon>
        <taxon>Cyanophyceae</taxon>
        <taxon>Pseudanabaenales</taxon>
        <taxon>Pseudanabaenaceae</taxon>
        <taxon>Pseudanabaena</taxon>
        <taxon>Pseudanabaena cinerea</taxon>
    </lineage>
</organism>
<dbReference type="SUPFAM" id="SSF53335">
    <property type="entry name" value="S-adenosyl-L-methionine-dependent methyltransferases"/>
    <property type="match status" value="1"/>
</dbReference>
<dbReference type="PIRSF" id="PIRSF004553">
    <property type="entry name" value="CHP00095"/>
    <property type="match status" value="1"/>
</dbReference>
<dbReference type="GO" id="GO:0052913">
    <property type="term" value="F:16S rRNA (guanine(966)-N(2))-methyltransferase activity"/>
    <property type="evidence" value="ECO:0007669"/>
    <property type="project" value="UniProtKB-EC"/>
</dbReference>
<evidence type="ECO:0000256" key="3">
    <source>
        <dbReference type="SAM" id="MobiDB-lite"/>
    </source>
</evidence>
<dbReference type="PANTHER" id="PTHR43542">
    <property type="entry name" value="METHYLTRANSFERASE"/>
    <property type="match status" value="1"/>
</dbReference>
<evidence type="ECO:0000313" key="5">
    <source>
        <dbReference type="Proteomes" id="UP000631421"/>
    </source>
</evidence>
<sequence>MSIRIKGDRPLKTPSGLATRPTPSKVRAAVFNILQGRTYGAKWLDICAGSGAMGAEALVRGAREVIGIELSAIACRIIQDNWQRIAKPEQITQVIKGDVIKLLPKLSEQFPQAFDLVYFDPPYQSDLYQPVLKALPALLNDDAIVIAECDRLLPLDDAIGELVCGDRRQYGQTALFFYKMKAATKT</sequence>
<evidence type="ECO:0000256" key="1">
    <source>
        <dbReference type="ARBA" id="ARBA00022603"/>
    </source>
</evidence>
<name>A0A926UVU8_9CYAN</name>
<gene>
    <name evidence="4" type="primary">rsmD</name>
    <name evidence="4" type="ORF">H6F44_12780</name>
</gene>
<comment type="caution">
    <text evidence="4">The sequence shown here is derived from an EMBL/GenBank/DDBJ whole genome shotgun (WGS) entry which is preliminary data.</text>
</comment>
<keyword evidence="2 4" id="KW-0808">Transferase</keyword>
<dbReference type="PROSITE" id="PS00092">
    <property type="entry name" value="N6_MTASE"/>
    <property type="match status" value="1"/>
</dbReference>
<evidence type="ECO:0000313" key="4">
    <source>
        <dbReference type="EMBL" id="MBD2150987.1"/>
    </source>
</evidence>
<protein>
    <submittedName>
        <fullName evidence="4">16S rRNA (Guanine(966)-N(2))-methyltransferase RsmD</fullName>
        <ecNumber evidence="4">2.1.1.171</ecNumber>
    </submittedName>
</protein>
<keyword evidence="5" id="KW-1185">Reference proteome</keyword>
<accession>A0A926UVU8</accession>
<dbReference type="EMBL" id="JACJPY010000038">
    <property type="protein sequence ID" value="MBD2150987.1"/>
    <property type="molecule type" value="Genomic_DNA"/>
</dbReference>
<feature type="compositionally biased region" description="Basic and acidic residues" evidence="3">
    <location>
        <begin position="1"/>
        <end position="11"/>
    </location>
</feature>
<proteinExistence type="predicted"/>
<dbReference type="InterPro" id="IPR004398">
    <property type="entry name" value="RNA_MeTrfase_RsmD"/>
</dbReference>
<dbReference type="Gene3D" id="3.40.50.150">
    <property type="entry name" value="Vaccinia Virus protein VP39"/>
    <property type="match status" value="1"/>
</dbReference>
<reference evidence="4" key="1">
    <citation type="journal article" date="2015" name="ISME J.">
        <title>Draft Genome Sequence of Streptomyces incarnatus NRRL8089, which Produces the Nucleoside Antibiotic Sinefungin.</title>
        <authorList>
            <person name="Oshima K."/>
            <person name="Hattori M."/>
            <person name="Shimizu H."/>
            <person name="Fukuda K."/>
            <person name="Nemoto M."/>
            <person name="Inagaki K."/>
            <person name="Tamura T."/>
        </authorList>
    </citation>
    <scope>NUCLEOTIDE SEQUENCE</scope>
    <source>
        <strain evidence="4">FACHB-1277</strain>
    </source>
</reference>
<dbReference type="Pfam" id="PF03602">
    <property type="entry name" value="Cons_hypoth95"/>
    <property type="match status" value="1"/>
</dbReference>